<keyword evidence="8" id="KW-1185">Reference proteome</keyword>
<dbReference type="PANTHER" id="PTHR19879">
    <property type="entry name" value="TRANSCRIPTION INITIATION FACTOR TFIID"/>
    <property type="match status" value="1"/>
</dbReference>
<dbReference type="RefSeq" id="WP_210652284.1">
    <property type="nucleotide sequence ID" value="NZ_JAGKQQ010000001.1"/>
</dbReference>
<dbReference type="SUPFAM" id="SSF82171">
    <property type="entry name" value="DPP6 N-terminal domain-like"/>
    <property type="match status" value="1"/>
</dbReference>
<gene>
    <name evidence="7" type="ORF">J8F10_02360</name>
</gene>
<dbReference type="PROSITE" id="PS50082">
    <property type="entry name" value="WD_REPEATS_2"/>
    <property type="match status" value="4"/>
</dbReference>
<dbReference type="InterPro" id="IPR001680">
    <property type="entry name" value="WD40_rpt"/>
</dbReference>
<keyword evidence="7" id="KW-0418">Kinase</keyword>
<dbReference type="Pfam" id="PF00400">
    <property type="entry name" value="WD40"/>
    <property type="match status" value="4"/>
</dbReference>
<feature type="region of interest" description="Disordered" evidence="4">
    <location>
        <begin position="31"/>
        <end position="89"/>
    </location>
</feature>
<keyword evidence="7" id="KW-0808">Transferase</keyword>
<feature type="repeat" description="WD" evidence="3">
    <location>
        <begin position="1003"/>
        <end position="1044"/>
    </location>
</feature>
<dbReference type="InterPro" id="IPR008271">
    <property type="entry name" value="Ser/Thr_kinase_AS"/>
</dbReference>
<dbReference type="SUPFAM" id="SSF50998">
    <property type="entry name" value="Quinoprotein alcohol dehydrogenase-like"/>
    <property type="match status" value="1"/>
</dbReference>
<keyword evidence="5" id="KW-0472">Membrane</keyword>
<proteinExistence type="predicted"/>
<reference evidence="7 8" key="1">
    <citation type="submission" date="2021-04" db="EMBL/GenBank/DDBJ databases">
        <authorList>
            <person name="Ivanova A."/>
        </authorList>
    </citation>
    <scope>NUCLEOTIDE SEQUENCE [LARGE SCALE GENOMIC DNA]</scope>
    <source>
        <strain evidence="7 8">G18</strain>
    </source>
</reference>
<evidence type="ECO:0000256" key="3">
    <source>
        <dbReference type="PROSITE-ProRule" id="PRU00221"/>
    </source>
</evidence>
<evidence type="ECO:0000256" key="4">
    <source>
        <dbReference type="SAM" id="MobiDB-lite"/>
    </source>
</evidence>
<dbReference type="InterPro" id="IPR011047">
    <property type="entry name" value="Quinoprotein_ADH-like_sf"/>
</dbReference>
<feature type="compositionally biased region" description="Low complexity" evidence="4">
    <location>
        <begin position="43"/>
        <end position="53"/>
    </location>
</feature>
<keyword evidence="5" id="KW-0812">Transmembrane</keyword>
<dbReference type="InterPro" id="IPR019775">
    <property type="entry name" value="WD40_repeat_CS"/>
</dbReference>
<dbReference type="Gene3D" id="2.130.10.10">
    <property type="entry name" value="YVTN repeat-like/Quinoprotein amine dehydrogenase"/>
    <property type="match status" value="3"/>
</dbReference>
<protein>
    <submittedName>
        <fullName evidence="7">Protein kinase</fullName>
    </submittedName>
</protein>
<dbReference type="SMART" id="SM00320">
    <property type="entry name" value="WD40"/>
    <property type="match status" value="10"/>
</dbReference>
<dbReference type="PANTHER" id="PTHR19879:SF9">
    <property type="entry name" value="TRANSCRIPTION INITIATION FACTOR TFIID SUBUNIT 5"/>
    <property type="match status" value="1"/>
</dbReference>
<keyword evidence="1 3" id="KW-0853">WD repeat</keyword>
<dbReference type="Gene3D" id="3.30.200.20">
    <property type="entry name" value="Phosphorylase Kinase, domain 1"/>
    <property type="match status" value="1"/>
</dbReference>
<evidence type="ECO:0000313" key="7">
    <source>
        <dbReference type="EMBL" id="MBP3954140.1"/>
    </source>
</evidence>
<dbReference type="GO" id="GO:0016301">
    <property type="term" value="F:kinase activity"/>
    <property type="evidence" value="ECO:0007669"/>
    <property type="project" value="UniProtKB-KW"/>
</dbReference>
<evidence type="ECO:0000256" key="5">
    <source>
        <dbReference type="SAM" id="Phobius"/>
    </source>
</evidence>
<dbReference type="InterPro" id="IPR011009">
    <property type="entry name" value="Kinase-like_dom_sf"/>
</dbReference>
<evidence type="ECO:0000259" key="6">
    <source>
        <dbReference type="PROSITE" id="PS50011"/>
    </source>
</evidence>
<organism evidence="7 8">
    <name type="scientific">Gemmata palustris</name>
    <dbReference type="NCBI Taxonomy" id="2822762"/>
    <lineage>
        <taxon>Bacteria</taxon>
        <taxon>Pseudomonadati</taxon>
        <taxon>Planctomycetota</taxon>
        <taxon>Planctomycetia</taxon>
        <taxon>Gemmatales</taxon>
        <taxon>Gemmataceae</taxon>
        <taxon>Gemmata</taxon>
    </lineage>
</organism>
<accession>A0ABS5BLE8</accession>
<dbReference type="Gene3D" id="1.10.510.10">
    <property type="entry name" value="Transferase(Phosphotransferase) domain 1"/>
    <property type="match status" value="1"/>
</dbReference>
<dbReference type="Pfam" id="PF00069">
    <property type="entry name" value="Pkinase"/>
    <property type="match status" value="1"/>
</dbReference>
<sequence length="1079" mass="114253">MDSSDSLKIDEHLARFLAAYDQGLEGGDTDALTVNVPFPPPSSSSVTTERPVTPMHPDAPNEGSLGELLPDPGYRPGRSSFTPPPSLTGSAHRIGRFELRRQLGKGGCGIVFLAYDPKLRREIALKIPRPEMLLNADAKRRLKLEALAASEFDHPNLVPVYEWGEIGPLCFIATAFCPGLTLAEWIDRQAFPVPVRQAARLVATVADAVQHAHDRGVLHRDLKPNNVILQEMKVEENDEAPAGSVQMRGEYYVPRVVDFGLAKLAERGGPSETGTRQILGTPKYMAPEQAQARREDIGPPADVYALGVVLYELVAGRAPYDGASDVEVLRQSVEGRATHPRHLRPDLPRDLEAICLKAMARDTGDRYRTAIDLADDLRRFLDGRPTVARPLAWSGRAVRWLRRNDQIVAIAVLAVIALSVTLLGTWNSWQTRNLRDDRNKALSDQADRHRADQQREYARHVRDAYYAWRGGNTGGAVDALDSARRAASTLVESTDFTHDYLSRLVKSDRLLIECPAGAVTALAAAPDGTRLATGHADGTLAVWDRATGNPLGTLKAHAGDVTHVAFGLGGTVIVTVGRFDDSSSTLTTWSAAPTGALSRAPDGRRFAIDDVSCCAVAPDGKTVFVGGPGGSLMKVQLATPHVRLVIPGAANGSAIAAIAVAPDGTKVLTADAEGIVCRRATDLKREELPVPVSRADVSALAATARGVPVIGTEGGSVFVAGASQSTPAGGSVSWIATSGTTIATNGKPGRIRLGAADLATGDSGAVLAGAFSPDGKTLFTGSDDGTVRSWDVDRDPRARGAWTEGRVVSISVASADGTFVVATDRAVKRYGTGAVAKISGAVRVVRVLEGGGTRTVAFDGKSVVVSDLVGSNTRELLRAGSPARRALTDAALTPDGARVAAGDDSGRVTVWSVTDRTVLDSIDTGLRRPVQDLALSDDGRFVAARTATGVGVWAVGTPTLFATLYVDDRAVFQFLPGSDRIAAAGRDGGIVVWSVGGREEMRLFGHVGRVTGLGVSPDGRTLVSGCATGEVVFWDLKTGQDLFAFQRHSTPVTVIEFATDGKFMVTGGDGQIAVWDARD</sequence>
<evidence type="ECO:0000313" key="8">
    <source>
        <dbReference type="Proteomes" id="UP000676565"/>
    </source>
</evidence>
<comment type="caution">
    <text evidence="7">The sequence shown here is derived from an EMBL/GenBank/DDBJ whole genome shotgun (WGS) entry which is preliminary data.</text>
</comment>
<dbReference type="InterPro" id="IPR000719">
    <property type="entry name" value="Prot_kinase_dom"/>
</dbReference>
<name>A0ABS5BLE8_9BACT</name>
<dbReference type="EMBL" id="JAGKQQ010000001">
    <property type="protein sequence ID" value="MBP3954140.1"/>
    <property type="molecule type" value="Genomic_DNA"/>
</dbReference>
<keyword evidence="5" id="KW-1133">Transmembrane helix</keyword>
<dbReference type="InterPro" id="IPR015943">
    <property type="entry name" value="WD40/YVTN_repeat-like_dom_sf"/>
</dbReference>
<evidence type="ECO:0000256" key="2">
    <source>
        <dbReference type="ARBA" id="ARBA00022737"/>
    </source>
</evidence>
<dbReference type="Proteomes" id="UP000676565">
    <property type="component" value="Unassembled WGS sequence"/>
</dbReference>
<keyword evidence="2" id="KW-0677">Repeat</keyword>
<dbReference type="PROSITE" id="PS50294">
    <property type="entry name" value="WD_REPEATS_REGION"/>
    <property type="match status" value="4"/>
</dbReference>
<feature type="transmembrane region" description="Helical" evidence="5">
    <location>
        <begin position="407"/>
        <end position="429"/>
    </location>
</feature>
<evidence type="ECO:0000256" key="1">
    <source>
        <dbReference type="ARBA" id="ARBA00022574"/>
    </source>
</evidence>
<dbReference type="PROSITE" id="PS00108">
    <property type="entry name" value="PROTEIN_KINASE_ST"/>
    <property type="match status" value="1"/>
</dbReference>
<dbReference type="PROSITE" id="PS00678">
    <property type="entry name" value="WD_REPEATS_1"/>
    <property type="match status" value="1"/>
</dbReference>
<dbReference type="SUPFAM" id="SSF56112">
    <property type="entry name" value="Protein kinase-like (PK-like)"/>
    <property type="match status" value="1"/>
</dbReference>
<dbReference type="PROSITE" id="PS50011">
    <property type="entry name" value="PROTEIN_KINASE_DOM"/>
    <property type="match status" value="1"/>
</dbReference>
<dbReference type="SMART" id="SM00220">
    <property type="entry name" value="S_TKc"/>
    <property type="match status" value="1"/>
</dbReference>
<feature type="repeat" description="WD" evidence="3">
    <location>
        <begin position="759"/>
        <end position="800"/>
    </location>
</feature>
<dbReference type="CDD" id="cd14014">
    <property type="entry name" value="STKc_PknB_like"/>
    <property type="match status" value="1"/>
</dbReference>
<feature type="repeat" description="WD" evidence="3">
    <location>
        <begin position="1045"/>
        <end position="1079"/>
    </location>
</feature>
<feature type="repeat" description="WD" evidence="3">
    <location>
        <begin position="512"/>
        <end position="553"/>
    </location>
</feature>
<feature type="domain" description="Protein kinase" evidence="6">
    <location>
        <begin position="97"/>
        <end position="381"/>
    </location>
</feature>